<name>A0AAD6RR05_9ROSI</name>
<proteinExistence type="predicted"/>
<dbReference type="AlphaFoldDB" id="A0AAD6RR05"/>
<evidence type="ECO:0000313" key="2">
    <source>
        <dbReference type="Proteomes" id="UP001164929"/>
    </source>
</evidence>
<keyword evidence="2" id="KW-1185">Reference proteome</keyword>
<dbReference type="EMBL" id="JAQIZT010000001">
    <property type="protein sequence ID" value="KAJ7013136.1"/>
    <property type="molecule type" value="Genomic_DNA"/>
</dbReference>
<protein>
    <submittedName>
        <fullName evidence="1">Uncharacterized protein</fullName>
    </submittedName>
</protein>
<sequence length="72" mass="8349">MVFFFPVFVDLKLLILRSNPFRGVVIEFEFQKLHNIYLSRNTLSTQLPSHSFLDWIEMKTSALLKASSSAEV</sequence>
<gene>
    <name evidence="1" type="ORF">NC653_002990</name>
</gene>
<accession>A0AAD6RR05</accession>
<dbReference type="Proteomes" id="UP001164929">
    <property type="component" value="Chromosome 1"/>
</dbReference>
<comment type="caution">
    <text evidence="1">The sequence shown here is derived from an EMBL/GenBank/DDBJ whole genome shotgun (WGS) entry which is preliminary data.</text>
</comment>
<organism evidence="1 2">
    <name type="scientific">Populus alba x Populus x berolinensis</name>
    <dbReference type="NCBI Taxonomy" id="444605"/>
    <lineage>
        <taxon>Eukaryota</taxon>
        <taxon>Viridiplantae</taxon>
        <taxon>Streptophyta</taxon>
        <taxon>Embryophyta</taxon>
        <taxon>Tracheophyta</taxon>
        <taxon>Spermatophyta</taxon>
        <taxon>Magnoliopsida</taxon>
        <taxon>eudicotyledons</taxon>
        <taxon>Gunneridae</taxon>
        <taxon>Pentapetalae</taxon>
        <taxon>rosids</taxon>
        <taxon>fabids</taxon>
        <taxon>Malpighiales</taxon>
        <taxon>Salicaceae</taxon>
        <taxon>Saliceae</taxon>
        <taxon>Populus</taxon>
    </lineage>
</organism>
<reference evidence="1 2" key="1">
    <citation type="journal article" date="2023" name="Mol. Ecol. Resour.">
        <title>Chromosome-level genome assembly of a triploid poplar Populus alba 'Berolinensis'.</title>
        <authorList>
            <person name="Chen S."/>
            <person name="Yu Y."/>
            <person name="Wang X."/>
            <person name="Wang S."/>
            <person name="Zhang T."/>
            <person name="Zhou Y."/>
            <person name="He R."/>
            <person name="Meng N."/>
            <person name="Wang Y."/>
            <person name="Liu W."/>
            <person name="Liu Z."/>
            <person name="Liu J."/>
            <person name="Guo Q."/>
            <person name="Huang H."/>
            <person name="Sederoff R.R."/>
            <person name="Wang G."/>
            <person name="Qu G."/>
            <person name="Chen S."/>
        </authorList>
    </citation>
    <scope>NUCLEOTIDE SEQUENCE [LARGE SCALE GENOMIC DNA]</scope>
    <source>
        <strain evidence="1">SC-2020</strain>
    </source>
</reference>
<evidence type="ECO:0000313" key="1">
    <source>
        <dbReference type="EMBL" id="KAJ7013136.1"/>
    </source>
</evidence>